<evidence type="ECO:0000313" key="3">
    <source>
        <dbReference type="Proteomes" id="UP000215335"/>
    </source>
</evidence>
<dbReference type="EMBL" id="NNAY01004688">
    <property type="protein sequence ID" value="OXU17554.1"/>
    <property type="molecule type" value="Genomic_DNA"/>
</dbReference>
<dbReference type="AlphaFoldDB" id="A0A232EGU3"/>
<keyword evidence="3" id="KW-1185">Reference proteome</keyword>
<accession>A0A232EGU3</accession>
<organism evidence="2 3">
    <name type="scientific">Trichomalopsis sarcophagae</name>
    <dbReference type="NCBI Taxonomy" id="543379"/>
    <lineage>
        <taxon>Eukaryota</taxon>
        <taxon>Metazoa</taxon>
        <taxon>Ecdysozoa</taxon>
        <taxon>Arthropoda</taxon>
        <taxon>Hexapoda</taxon>
        <taxon>Insecta</taxon>
        <taxon>Pterygota</taxon>
        <taxon>Neoptera</taxon>
        <taxon>Endopterygota</taxon>
        <taxon>Hymenoptera</taxon>
        <taxon>Apocrita</taxon>
        <taxon>Proctotrupomorpha</taxon>
        <taxon>Chalcidoidea</taxon>
        <taxon>Pteromalidae</taxon>
        <taxon>Pteromalinae</taxon>
        <taxon>Trichomalopsis</taxon>
    </lineage>
</organism>
<sequence>MKGISGPVNKAKKYPTKSVLKSPLKDSSSSSSEGELAEHQLQSTMRRSMHGQVLDNKTGLCLKTTWLTRKVKVLKKLRLIKNRHYVRTTKWNNISRPRITNSHQES</sequence>
<protein>
    <submittedName>
        <fullName evidence="2">Uncharacterized protein</fullName>
    </submittedName>
</protein>
<reference evidence="2 3" key="1">
    <citation type="journal article" date="2017" name="Curr. Biol.">
        <title>The Evolution of Venom by Co-option of Single-Copy Genes.</title>
        <authorList>
            <person name="Martinson E.O."/>
            <person name="Mrinalini"/>
            <person name="Kelkar Y.D."/>
            <person name="Chang C.H."/>
            <person name="Werren J.H."/>
        </authorList>
    </citation>
    <scope>NUCLEOTIDE SEQUENCE [LARGE SCALE GENOMIC DNA]</scope>
    <source>
        <strain evidence="2 3">Alberta</strain>
        <tissue evidence="2">Whole body</tissue>
    </source>
</reference>
<name>A0A232EGU3_9HYME</name>
<evidence type="ECO:0000313" key="2">
    <source>
        <dbReference type="EMBL" id="OXU17554.1"/>
    </source>
</evidence>
<feature type="region of interest" description="Disordered" evidence="1">
    <location>
        <begin position="1"/>
        <end position="50"/>
    </location>
</feature>
<gene>
    <name evidence="2" type="ORF">TSAR_009943</name>
</gene>
<feature type="compositionally biased region" description="Low complexity" evidence="1">
    <location>
        <begin position="17"/>
        <end position="34"/>
    </location>
</feature>
<comment type="caution">
    <text evidence="2">The sequence shown here is derived from an EMBL/GenBank/DDBJ whole genome shotgun (WGS) entry which is preliminary data.</text>
</comment>
<dbReference type="Proteomes" id="UP000215335">
    <property type="component" value="Unassembled WGS sequence"/>
</dbReference>
<proteinExistence type="predicted"/>
<evidence type="ECO:0000256" key="1">
    <source>
        <dbReference type="SAM" id="MobiDB-lite"/>
    </source>
</evidence>